<organism evidence="2 3">
    <name type="scientific">Microcoleus asticus IPMA8</name>
    <dbReference type="NCBI Taxonomy" id="2563858"/>
    <lineage>
        <taxon>Bacteria</taxon>
        <taxon>Bacillati</taxon>
        <taxon>Cyanobacteriota</taxon>
        <taxon>Cyanophyceae</taxon>
        <taxon>Oscillatoriophycideae</taxon>
        <taxon>Oscillatoriales</taxon>
        <taxon>Microcoleaceae</taxon>
        <taxon>Microcoleus</taxon>
        <taxon>Microcoleus asticus</taxon>
    </lineage>
</organism>
<accession>A0ABX2CT24</accession>
<dbReference type="EMBL" id="SRRZ01000005">
    <property type="protein sequence ID" value="NQE32715.1"/>
    <property type="molecule type" value="Genomic_DNA"/>
</dbReference>
<dbReference type="Proteomes" id="UP000702425">
    <property type="component" value="Unassembled WGS sequence"/>
</dbReference>
<protein>
    <submittedName>
        <fullName evidence="2">Uncharacterized protein</fullName>
    </submittedName>
</protein>
<comment type="caution">
    <text evidence="2">The sequence shown here is derived from an EMBL/GenBank/DDBJ whole genome shotgun (WGS) entry which is preliminary data.</text>
</comment>
<sequence length="307" mass="34451">MSSSNSQTKIQNPKSSNLLETAEAVFLAASAVGLAVSLVWGQSVYAQVPVVISLVLNFVNRQKLHGQVKASTAATFDRVNQQGATTDRAIEQLQLAVNALDEALSKTSRENLNVGQGENVHSLISAIENLRQRLIILEKTIKMIQSEIELTSRQFKQRPELQQVETLTTIILDLQQFINELPQWGSLQQRQLTELQQKVDNALAELSEEIAVIPNRVQEAVASRGGEINPELGSSLNADRKKAYRPKTQNEKIRQKYPRAYVKWSQDEDENLKQEYASGQQIGELVQRFQRQPSAIRSRLQKLGLIE</sequence>
<evidence type="ECO:0000256" key="1">
    <source>
        <dbReference type="SAM" id="Coils"/>
    </source>
</evidence>
<evidence type="ECO:0000313" key="3">
    <source>
        <dbReference type="Proteomes" id="UP000702425"/>
    </source>
</evidence>
<proteinExistence type="predicted"/>
<feature type="coiled-coil region" evidence="1">
    <location>
        <begin position="90"/>
        <end position="147"/>
    </location>
</feature>
<gene>
    <name evidence="2" type="ORF">E5S67_00431</name>
</gene>
<dbReference type="RefSeq" id="WP_172185045.1">
    <property type="nucleotide sequence ID" value="NZ_CAWPPK010000263.1"/>
</dbReference>
<keyword evidence="1" id="KW-0175">Coiled coil</keyword>
<keyword evidence="3" id="KW-1185">Reference proteome</keyword>
<evidence type="ECO:0000313" key="2">
    <source>
        <dbReference type="EMBL" id="NQE32715.1"/>
    </source>
</evidence>
<reference evidence="2 3" key="1">
    <citation type="journal article" date="2020" name="Sci. Rep.">
        <title>A novel cyanobacterial geosmin producer, revising GeoA distribution and dispersion patterns in Bacteria.</title>
        <authorList>
            <person name="Churro C."/>
            <person name="Semedo-Aguiar A.P."/>
            <person name="Silva A.D."/>
            <person name="Pereira-Leal J.B."/>
            <person name="Leite R.B."/>
        </authorList>
    </citation>
    <scope>NUCLEOTIDE SEQUENCE [LARGE SCALE GENOMIC DNA]</scope>
    <source>
        <strain evidence="2 3">IPMA8</strain>
    </source>
</reference>
<name>A0ABX2CT24_9CYAN</name>